<evidence type="ECO:0000313" key="2">
    <source>
        <dbReference type="Proteomes" id="UP000827379"/>
    </source>
</evidence>
<keyword evidence="2" id="KW-1185">Reference proteome</keyword>
<reference evidence="1" key="1">
    <citation type="submission" date="2021-10" db="EMBL/GenBank/DDBJ databases">
        <authorList>
            <person name="Ayers H.X."/>
            <person name="Arens D.A."/>
            <person name="Thompson D.W."/>
            <person name="Stewart J."/>
            <person name="Casjens S.R."/>
            <person name="Grose J.H."/>
        </authorList>
    </citation>
    <scope>NUCLEOTIDE SEQUENCE</scope>
</reference>
<proteinExistence type="predicted"/>
<sequence>MINGSIPKLYVITLEGFVMMKIVKGEGFDVARALRLVTTVVEKKGSPKIHVSVSSSGVSIAQSHGIACTELTTEEAIKLFAGLLEDIKEAGNEK</sequence>
<gene>
    <name evidence="1" type="ORF">ULLIRAPTOR_4</name>
</gene>
<evidence type="ECO:0000313" key="1">
    <source>
        <dbReference type="EMBL" id="UGO51996.1"/>
    </source>
</evidence>
<name>A0AC61TNV0_9CAUD</name>
<organism evidence="1 2">
    <name type="scientific">Serratia phage vB_SmaS_Ulliraptor</name>
    <dbReference type="NCBI Taxonomy" id="2902694"/>
    <lineage>
        <taxon>Viruses</taxon>
        <taxon>Duplodnaviria</taxon>
        <taxon>Heunggongvirae</taxon>
        <taxon>Uroviricota</taxon>
        <taxon>Caudoviricetes</taxon>
        <taxon>Bonzeevirus</taxon>
        <taxon>Bonzeevirus ulliraptor</taxon>
    </lineage>
</organism>
<accession>A0AC61TNV0</accession>
<dbReference type="Proteomes" id="UP000827379">
    <property type="component" value="Segment"/>
</dbReference>
<dbReference type="EMBL" id="OL539442">
    <property type="protein sequence ID" value="UGO51996.1"/>
    <property type="molecule type" value="Genomic_DNA"/>
</dbReference>
<protein>
    <submittedName>
        <fullName evidence="1">Uncharacterized protein</fullName>
    </submittedName>
</protein>